<dbReference type="EMBL" id="JNAD02000009">
    <property type="protein sequence ID" value="RKM93959.1"/>
    <property type="molecule type" value="Genomic_DNA"/>
</dbReference>
<dbReference type="InterPro" id="IPR028087">
    <property type="entry name" value="Tad_N"/>
</dbReference>
<name>A0A3M8EVF8_9ACTN</name>
<dbReference type="RefSeq" id="WP_043465313.1">
    <property type="nucleotide sequence ID" value="NZ_CP134822.1"/>
</dbReference>
<keyword evidence="1" id="KW-0472">Membrane</keyword>
<keyword evidence="4" id="KW-1185">Reference proteome</keyword>
<reference evidence="3 4" key="1">
    <citation type="journal article" date="2014" name="Genome Announc.">
        <title>Draft Genome Sequence of Streptomyces fradiae ATCC 19609, a Strain Highly Sensitive to Antibiotics.</title>
        <authorList>
            <person name="Bekker O.B."/>
            <person name="Klimina K.M."/>
            <person name="Vatlin A.A."/>
            <person name="Zakharevich N.V."/>
            <person name="Kasianov A.S."/>
            <person name="Danilenko V.N."/>
        </authorList>
    </citation>
    <scope>NUCLEOTIDE SEQUENCE [LARGE SCALE GENOMIC DNA]</scope>
    <source>
        <strain evidence="3 4">ATCC 19609</strain>
    </source>
</reference>
<sequence>MSRRSRDDRGQAFPIYITVVAGLLFLAFAYFAVGQAAATRNGAQTAADAAALAAAQDVRDQIFEGFLDAVESEDAWQDWLGGSGLTGVDGAAACAEAAGFAAKNRASADPCQCTEAECTVGVRTDYTVGESIVPGTEGMRGEADATAVVEPRCRVEGDDTDSIEFSCDGEDWIIDPDDLDDPDVLPEAADLFSVYLSE</sequence>
<organism evidence="3 4">
    <name type="scientific">Streptomyces xinghaiensis</name>
    <dbReference type="NCBI Taxonomy" id="1038928"/>
    <lineage>
        <taxon>Bacteria</taxon>
        <taxon>Bacillati</taxon>
        <taxon>Actinomycetota</taxon>
        <taxon>Actinomycetes</taxon>
        <taxon>Kitasatosporales</taxon>
        <taxon>Streptomycetaceae</taxon>
        <taxon>Streptomyces</taxon>
    </lineage>
</organism>
<accession>A0A3M8EVF8</accession>
<evidence type="ECO:0000313" key="4">
    <source>
        <dbReference type="Proteomes" id="UP000028058"/>
    </source>
</evidence>
<dbReference type="OrthoDB" id="4337756at2"/>
<evidence type="ECO:0000313" key="3">
    <source>
        <dbReference type="EMBL" id="RKM93959.1"/>
    </source>
</evidence>
<keyword evidence="1" id="KW-0812">Transmembrane</keyword>
<gene>
    <name evidence="3" type="ORF">SFRA_019255</name>
</gene>
<comment type="caution">
    <text evidence="3">The sequence shown here is derived from an EMBL/GenBank/DDBJ whole genome shotgun (WGS) entry which is preliminary data.</text>
</comment>
<protein>
    <recommendedName>
        <fullName evidence="2">Putative Flp pilus-assembly TadG-like N-terminal domain-containing protein</fullName>
    </recommendedName>
</protein>
<dbReference type="Proteomes" id="UP000028058">
    <property type="component" value="Unassembled WGS sequence"/>
</dbReference>
<feature type="transmembrane region" description="Helical" evidence="1">
    <location>
        <begin position="12"/>
        <end position="33"/>
    </location>
</feature>
<proteinExistence type="predicted"/>
<evidence type="ECO:0000259" key="2">
    <source>
        <dbReference type="Pfam" id="PF13400"/>
    </source>
</evidence>
<dbReference type="AlphaFoldDB" id="A0A3M8EVF8"/>
<feature type="domain" description="Putative Flp pilus-assembly TadG-like N-terminal" evidence="2">
    <location>
        <begin position="10"/>
        <end position="57"/>
    </location>
</feature>
<evidence type="ECO:0000256" key="1">
    <source>
        <dbReference type="SAM" id="Phobius"/>
    </source>
</evidence>
<dbReference type="Pfam" id="PF13400">
    <property type="entry name" value="Tad"/>
    <property type="match status" value="1"/>
</dbReference>
<keyword evidence="1" id="KW-1133">Transmembrane helix</keyword>